<dbReference type="GeneID" id="95975632"/>
<dbReference type="Pfam" id="PF02538">
    <property type="entry name" value="Hydantoinase_B"/>
    <property type="match status" value="1"/>
</dbReference>
<sequence>MPPNSTELWQEGAAIHSHLMIRDNKFDEEGLTKIFAEPGLRPDCSGSRRLSDNFSDLKAQAAANNKGAILLHRLIEEHSLEKVHLYMNAIQTTAELAVRNFLIKCQEQRGSFFQTTETMDNSSTISLAITIRDDGSATFDFTGTTPELYSNMNAPTSITYSGIIYCLRSMIGSDIPLNQGCLAPIEIILPKGCFLNPSPHAAVCAGNTQTSQRVVDTILKAFEFCAASQGCMNCLGFFGGGNALPSGQDTGFAYAIGETICGGAGAGPSWQGASGVHTHMTNTRITDAEVLEKRYPVLLREFSIRKGSGGKGLFDGGDGVIRDYECRAPLHFSVITGSRTRRPYGMAGGEQGENGANYWVRKLPDGGERWINIGQKSMVGMQTEDRCVIYTPSGGGWGTPVGDAIVNGWKPVVQYPRAMGSVDSGSE</sequence>
<proteinExistence type="predicted"/>
<dbReference type="EMBL" id="JBFMKM010000001">
    <property type="protein sequence ID" value="KAL1311855.1"/>
    <property type="molecule type" value="Genomic_DNA"/>
</dbReference>
<dbReference type="RefSeq" id="XP_069204704.1">
    <property type="nucleotide sequence ID" value="XM_069341193.1"/>
</dbReference>
<organism evidence="2 3">
    <name type="scientific">Neodothiora populina</name>
    <dbReference type="NCBI Taxonomy" id="2781224"/>
    <lineage>
        <taxon>Eukaryota</taxon>
        <taxon>Fungi</taxon>
        <taxon>Dikarya</taxon>
        <taxon>Ascomycota</taxon>
        <taxon>Pezizomycotina</taxon>
        <taxon>Dothideomycetes</taxon>
        <taxon>Dothideomycetidae</taxon>
        <taxon>Dothideales</taxon>
        <taxon>Dothioraceae</taxon>
        <taxon>Neodothiora</taxon>
    </lineage>
</organism>
<protein>
    <recommendedName>
        <fullName evidence="1">Hydantoinase B/oxoprolinase domain-containing protein</fullName>
    </recommendedName>
</protein>
<comment type="caution">
    <text evidence="2">The sequence shown here is derived from an EMBL/GenBank/DDBJ whole genome shotgun (WGS) entry which is preliminary data.</text>
</comment>
<feature type="domain" description="Hydantoinase B/oxoprolinase" evidence="1">
    <location>
        <begin position="1"/>
        <end position="400"/>
    </location>
</feature>
<dbReference type="PANTHER" id="PTHR11365:SF26">
    <property type="entry name" value="5-OXOPROLINASE"/>
    <property type="match status" value="1"/>
</dbReference>
<keyword evidence="3" id="KW-1185">Reference proteome</keyword>
<dbReference type="Proteomes" id="UP001562354">
    <property type="component" value="Unassembled WGS sequence"/>
</dbReference>
<dbReference type="InterPro" id="IPR003692">
    <property type="entry name" value="Hydantoinase_B"/>
</dbReference>
<reference evidence="2 3" key="1">
    <citation type="submission" date="2024-07" db="EMBL/GenBank/DDBJ databases">
        <title>Draft sequence of the Neodothiora populina.</title>
        <authorList>
            <person name="Drown D.D."/>
            <person name="Schuette U.S."/>
            <person name="Buechlein A.B."/>
            <person name="Rusch D.R."/>
            <person name="Winton L.W."/>
            <person name="Adams G.A."/>
        </authorList>
    </citation>
    <scope>NUCLEOTIDE SEQUENCE [LARGE SCALE GENOMIC DNA]</scope>
    <source>
        <strain evidence="2 3">CPC 39397</strain>
    </source>
</reference>
<dbReference type="PANTHER" id="PTHR11365">
    <property type="entry name" value="5-OXOPROLINASE RELATED"/>
    <property type="match status" value="1"/>
</dbReference>
<evidence type="ECO:0000313" key="3">
    <source>
        <dbReference type="Proteomes" id="UP001562354"/>
    </source>
</evidence>
<accession>A0ABR3PQL1</accession>
<gene>
    <name evidence="2" type="ORF">AAFC00_001929</name>
</gene>
<evidence type="ECO:0000313" key="2">
    <source>
        <dbReference type="EMBL" id="KAL1311855.1"/>
    </source>
</evidence>
<dbReference type="InterPro" id="IPR045079">
    <property type="entry name" value="Oxoprolinase-like"/>
</dbReference>
<name>A0ABR3PQL1_9PEZI</name>
<evidence type="ECO:0000259" key="1">
    <source>
        <dbReference type="Pfam" id="PF02538"/>
    </source>
</evidence>